<dbReference type="InterPro" id="IPR050595">
    <property type="entry name" value="Bact_response_regulator"/>
</dbReference>
<evidence type="ECO:0000256" key="2">
    <source>
        <dbReference type="PROSITE-ProRule" id="PRU00169"/>
    </source>
</evidence>
<dbReference type="PANTHER" id="PTHR44591">
    <property type="entry name" value="STRESS RESPONSE REGULATOR PROTEIN 1"/>
    <property type="match status" value="1"/>
</dbReference>
<dbReference type="GO" id="GO:0000160">
    <property type="term" value="P:phosphorelay signal transduction system"/>
    <property type="evidence" value="ECO:0007669"/>
    <property type="project" value="InterPro"/>
</dbReference>
<sequence length="78" mass="8723">MTKILVIEDENSVRENLVELLEAEDFETIDAANGKLGINLALTEVPDLILCDLMMPELDGYAVLSTLEVIRKENLKSF</sequence>
<dbReference type="Pfam" id="PF00072">
    <property type="entry name" value="Response_reg"/>
    <property type="match status" value="1"/>
</dbReference>
<proteinExistence type="predicted"/>
<gene>
    <name evidence="4" type="ORF">FJSC11DRAFT_4412</name>
</gene>
<dbReference type="InterPro" id="IPR011006">
    <property type="entry name" value="CheY-like_superfamily"/>
</dbReference>
<feature type="domain" description="Response regulatory" evidence="3">
    <location>
        <begin position="3"/>
        <end position="78"/>
    </location>
</feature>
<organism evidence="4 5">
    <name type="scientific">Fischerella thermalis JSC-11</name>
    <dbReference type="NCBI Taxonomy" id="741277"/>
    <lineage>
        <taxon>Bacteria</taxon>
        <taxon>Bacillati</taxon>
        <taxon>Cyanobacteriota</taxon>
        <taxon>Cyanophyceae</taxon>
        <taxon>Nostocales</taxon>
        <taxon>Hapalosiphonaceae</taxon>
        <taxon>Fischerella</taxon>
    </lineage>
</organism>
<evidence type="ECO:0000259" key="3">
    <source>
        <dbReference type="PROSITE" id="PS50110"/>
    </source>
</evidence>
<dbReference type="Proteomes" id="UP000004344">
    <property type="component" value="Unassembled WGS sequence"/>
</dbReference>
<dbReference type="Gene3D" id="3.40.50.2300">
    <property type="match status" value="1"/>
</dbReference>
<dbReference type="AlphaFoldDB" id="G6FZW3"/>
<dbReference type="PATRIC" id="fig|741277.3.peg.3938"/>
<dbReference type="EMBL" id="AGIZ01000018">
    <property type="protein sequence ID" value="EHC08545.1"/>
    <property type="molecule type" value="Genomic_DNA"/>
</dbReference>
<dbReference type="PROSITE" id="PS50110">
    <property type="entry name" value="RESPONSE_REGULATORY"/>
    <property type="match status" value="1"/>
</dbReference>
<evidence type="ECO:0000256" key="1">
    <source>
        <dbReference type="ARBA" id="ARBA00022553"/>
    </source>
</evidence>
<keyword evidence="5" id="KW-1185">Reference proteome</keyword>
<dbReference type="SUPFAM" id="SSF52172">
    <property type="entry name" value="CheY-like"/>
    <property type="match status" value="1"/>
</dbReference>
<comment type="caution">
    <text evidence="4">The sequence shown here is derived from an EMBL/GenBank/DDBJ whole genome shotgun (WGS) entry which is preliminary data.</text>
</comment>
<reference evidence="4 5" key="1">
    <citation type="submission" date="2011-09" db="EMBL/GenBank/DDBJ databases">
        <title>The draft genome of Fischerella sp. JSC-11.</title>
        <authorList>
            <consortium name="US DOE Joint Genome Institute (JGI-PGF)"/>
            <person name="Lucas S."/>
            <person name="Han J."/>
            <person name="Lapidus A."/>
            <person name="Cheng J.-F."/>
            <person name="Goodwin L."/>
            <person name="Pitluck S."/>
            <person name="Peters L."/>
            <person name="Land M.L."/>
            <person name="Hauser L."/>
            <person name="Sarkisova S."/>
            <person name="Bryant D.A."/>
            <person name="Brown I."/>
            <person name="Woyke T.J."/>
        </authorList>
    </citation>
    <scope>NUCLEOTIDE SEQUENCE [LARGE SCALE GENOMIC DNA]</scope>
    <source>
        <strain evidence="4 5">JSC-11</strain>
    </source>
</reference>
<evidence type="ECO:0000313" key="5">
    <source>
        <dbReference type="Proteomes" id="UP000004344"/>
    </source>
</evidence>
<protein>
    <submittedName>
        <fullName evidence="4">Response regulator receiver protein</fullName>
    </submittedName>
</protein>
<keyword evidence="1 2" id="KW-0597">Phosphoprotein</keyword>
<accession>G6FZW3</accession>
<dbReference type="PANTHER" id="PTHR44591:SF3">
    <property type="entry name" value="RESPONSE REGULATORY DOMAIN-CONTAINING PROTEIN"/>
    <property type="match status" value="1"/>
</dbReference>
<name>G6FZW3_9CYAN</name>
<dbReference type="InterPro" id="IPR001789">
    <property type="entry name" value="Sig_transdc_resp-reg_receiver"/>
</dbReference>
<evidence type="ECO:0000313" key="4">
    <source>
        <dbReference type="EMBL" id="EHC08545.1"/>
    </source>
</evidence>
<feature type="modified residue" description="4-aspartylphosphate" evidence="2">
    <location>
        <position position="52"/>
    </location>
</feature>